<keyword evidence="20" id="KW-0511">Multifunctional enzyme</keyword>
<comment type="function">
    <text evidence="1">The aspartyl protease (PR) mediates the proteolytic cleavages of the Gag and Gag-Pol polyproteins after assembly of the VLP.</text>
</comment>
<evidence type="ECO:0000256" key="18">
    <source>
        <dbReference type="ARBA" id="ARBA00023113"/>
    </source>
</evidence>
<sequence>MDADFDWVADTGATSHMTSHRHWIRNYASLCIPVKLADNSIIYSAGMGTVVFNPVVNGKKVRSVELTRVLHVPQLRNNLLACLYLTRHKGFDIHIGRTHMDFKRNGQILFQAPILSNNSAQLNGVTVPIEESANRISTLPLDLNLWHRRFAHHSYADVKKMIQEGLVTGLVLDNQQQPDPICEPCLAGKMHSNPFPSSPSHSLQPLELIHTDLHGPLPVASREGYHYWITFIDDCTRFRAIMMLKKKSDAFNAFRLYKAYAENQLGCKIKSMQDDKGGEYMSTAFIKFTDDCGIFRRHTTRNRPQMNGVAERANRTISDDVTAMITESRLPPSFWSYCLAAHVHVWNRLPTAPLPHTTPFEAWHKKKPDVSHLRVWGCTAYVYVQKDQRKSLQPHMEKCVFLGYPSGYKGWTFFNPTTKKIIISERAEFDERYFPGLSTGPVAKVDLNPPGQLPLPQMANLPDLPDEPPVVIPPGPTPPPSQPPSPSPSPPHSPAPSPPQSPSPPPAPAPPPAAPEPRRSTRVSRPPGEWWKVTHKVHEPGDDDGDDGYEEVQFAGLAAGADPRTYKQAMKGDDRHLWQEATQDEYNALNGNETWEVVDLPPGKKAIGSGWVFKIKFKADGTIERYKARIVAKGYSQRPGIDYTEVFAPTFRPATLRLILALAAIEDMHLRSVDVTSAFPNGDLEEEIYMLQPEGFHQGGPNKVLRLRKSLYGLKQAARQWNKKLHAALVEMGFKRIEADRSVYIYSNGVVKIIVPIYVDDITFASKSNAAIDKAVKELCTRFKCRDLGSTKFLLGVGIGQDKDKKLITLHQHSYGTWYCLIQDNGS</sequence>
<dbReference type="GO" id="GO:0005524">
    <property type="term" value="F:ATP binding"/>
    <property type="evidence" value="ECO:0007669"/>
    <property type="project" value="UniProtKB-KW"/>
</dbReference>
<evidence type="ECO:0000313" key="25">
    <source>
        <dbReference type="EMBL" id="KAJ3489457.1"/>
    </source>
</evidence>
<evidence type="ECO:0000256" key="4">
    <source>
        <dbReference type="ARBA" id="ARBA00022670"/>
    </source>
</evidence>
<keyword evidence="19" id="KW-0233">DNA recombination</keyword>
<evidence type="ECO:0000256" key="15">
    <source>
        <dbReference type="ARBA" id="ARBA00022908"/>
    </source>
</evidence>
<evidence type="ECO:0000256" key="10">
    <source>
        <dbReference type="ARBA" id="ARBA00022759"/>
    </source>
</evidence>
<dbReference type="InterPro" id="IPR036397">
    <property type="entry name" value="RNaseH_sf"/>
</dbReference>
<dbReference type="GO" id="GO:0032196">
    <property type="term" value="P:transposition"/>
    <property type="evidence" value="ECO:0007669"/>
    <property type="project" value="UniProtKB-KW"/>
</dbReference>
<dbReference type="Pfam" id="PF25597">
    <property type="entry name" value="SH3_retrovirus"/>
    <property type="match status" value="1"/>
</dbReference>
<dbReference type="InterPro" id="IPR039537">
    <property type="entry name" value="Retrotran_Ty1/copia-like"/>
</dbReference>
<evidence type="ECO:0000256" key="1">
    <source>
        <dbReference type="ARBA" id="ARBA00002180"/>
    </source>
</evidence>
<dbReference type="PROSITE" id="PS50994">
    <property type="entry name" value="INTEGRASE"/>
    <property type="match status" value="1"/>
</dbReference>
<evidence type="ECO:0000256" key="11">
    <source>
        <dbReference type="ARBA" id="ARBA00022801"/>
    </source>
</evidence>
<dbReference type="Pfam" id="PF07727">
    <property type="entry name" value="RVT_2"/>
    <property type="match status" value="1"/>
</dbReference>
<keyword evidence="18" id="KW-0917">Virion maturation</keyword>
<feature type="region of interest" description="Disordered" evidence="23">
    <location>
        <begin position="448"/>
        <end position="548"/>
    </location>
</feature>
<keyword evidence="4" id="KW-0645">Protease</keyword>
<comment type="catalytic activity">
    <reaction evidence="21">
        <text>DNA(n) + a 2'-deoxyribonucleoside 5'-triphosphate = DNA(n+1) + diphosphate</text>
        <dbReference type="Rhea" id="RHEA:22508"/>
        <dbReference type="Rhea" id="RHEA-COMP:17339"/>
        <dbReference type="Rhea" id="RHEA-COMP:17340"/>
        <dbReference type="ChEBI" id="CHEBI:33019"/>
        <dbReference type="ChEBI" id="CHEBI:61560"/>
        <dbReference type="ChEBI" id="CHEBI:173112"/>
        <dbReference type="EC" id="2.7.7.49"/>
    </reaction>
</comment>
<dbReference type="SUPFAM" id="SSF53098">
    <property type="entry name" value="Ribonuclease H-like"/>
    <property type="match status" value="1"/>
</dbReference>
<dbReference type="Gene3D" id="3.30.420.10">
    <property type="entry name" value="Ribonuclease H-like superfamily/Ribonuclease H"/>
    <property type="match status" value="1"/>
</dbReference>
<keyword evidence="10" id="KW-0255">Endonuclease</keyword>
<dbReference type="Pfam" id="PF13976">
    <property type="entry name" value="gag_pre-integrs"/>
    <property type="match status" value="1"/>
</dbReference>
<dbReference type="InterPro" id="IPR012337">
    <property type="entry name" value="RNaseH-like_sf"/>
</dbReference>
<dbReference type="PANTHER" id="PTHR42648:SF11">
    <property type="entry name" value="TRANSPOSON TY4-P GAG-POL POLYPROTEIN"/>
    <property type="match status" value="1"/>
</dbReference>
<evidence type="ECO:0000256" key="16">
    <source>
        <dbReference type="ARBA" id="ARBA00022918"/>
    </source>
</evidence>
<protein>
    <recommendedName>
        <fullName evidence="24">Integrase catalytic domain-containing protein</fullName>
    </recommendedName>
</protein>
<keyword evidence="11" id="KW-0378">Hydrolase</keyword>
<evidence type="ECO:0000256" key="22">
    <source>
        <dbReference type="ARBA" id="ARBA00049244"/>
    </source>
</evidence>
<evidence type="ECO:0000256" key="20">
    <source>
        <dbReference type="ARBA" id="ARBA00023268"/>
    </source>
</evidence>
<evidence type="ECO:0000256" key="7">
    <source>
        <dbReference type="ARBA" id="ARBA00022723"/>
    </source>
</evidence>
<evidence type="ECO:0000256" key="5">
    <source>
        <dbReference type="ARBA" id="ARBA00022695"/>
    </source>
</evidence>
<proteinExistence type="predicted"/>
<evidence type="ECO:0000256" key="2">
    <source>
        <dbReference type="ARBA" id="ARBA00022578"/>
    </source>
</evidence>
<dbReference type="GO" id="GO:0003964">
    <property type="term" value="F:RNA-directed DNA polymerase activity"/>
    <property type="evidence" value="ECO:0007669"/>
    <property type="project" value="UniProtKB-KW"/>
</dbReference>
<evidence type="ECO:0000256" key="3">
    <source>
        <dbReference type="ARBA" id="ARBA00022612"/>
    </source>
</evidence>
<evidence type="ECO:0000256" key="12">
    <source>
        <dbReference type="ARBA" id="ARBA00022840"/>
    </source>
</evidence>
<evidence type="ECO:0000256" key="6">
    <source>
        <dbReference type="ARBA" id="ARBA00022722"/>
    </source>
</evidence>
<dbReference type="SUPFAM" id="SSF56672">
    <property type="entry name" value="DNA/RNA polymerases"/>
    <property type="match status" value="1"/>
</dbReference>
<feature type="compositionally biased region" description="Pro residues" evidence="23">
    <location>
        <begin position="467"/>
        <end position="515"/>
    </location>
</feature>
<evidence type="ECO:0000313" key="26">
    <source>
        <dbReference type="Proteomes" id="UP001148786"/>
    </source>
</evidence>
<evidence type="ECO:0000256" key="19">
    <source>
        <dbReference type="ARBA" id="ARBA00023172"/>
    </source>
</evidence>
<organism evidence="25 26">
    <name type="scientific">Agrocybe chaxingu</name>
    <dbReference type="NCBI Taxonomy" id="84603"/>
    <lineage>
        <taxon>Eukaryota</taxon>
        <taxon>Fungi</taxon>
        <taxon>Dikarya</taxon>
        <taxon>Basidiomycota</taxon>
        <taxon>Agaricomycotina</taxon>
        <taxon>Agaricomycetes</taxon>
        <taxon>Agaricomycetidae</taxon>
        <taxon>Agaricales</taxon>
        <taxon>Agaricineae</taxon>
        <taxon>Strophariaceae</taxon>
        <taxon>Agrocybe</taxon>
    </lineage>
</organism>
<dbReference type="GO" id="GO:0006508">
    <property type="term" value="P:proteolysis"/>
    <property type="evidence" value="ECO:0007669"/>
    <property type="project" value="UniProtKB-KW"/>
</dbReference>
<dbReference type="InterPro" id="IPR043502">
    <property type="entry name" value="DNA/RNA_pol_sf"/>
</dbReference>
<keyword evidence="17" id="KW-0808">Transferase</keyword>
<dbReference type="PANTHER" id="PTHR42648">
    <property type="entry name" value="TRANSPOSASE, PUTATIVE-RELATED"/>
    <property type="match status" value="1"/>
</dbReference>
<dbReference type="GO" id="GO:0004519">
    <property type="term" value="F:endonuclease activity"/>
    <property type="evidence" value="ECO:0007669"/>
    <property type="project" value="UniProtKB-KW"/>
</dbReference>
<dbReference type="GO" id="GO:0005634">
    <property type="term" value="C:nucleus"/>
    <property type="evidence" value="ECO:0007669"/>
    <property type="project" value="UniProtKB-ARBA"/>
</dbReference>
<keyword evidence="12" id="KW-0067">ATP-binding</keyword>
<dbReference type="InterPro" id="IPR013103">
    <property type="entry name" value="RVT_2"/>
</dbReference>
<dbReference type="Pfam" id="PF00665">
    <property type="entry name" value="rve"/>
    <property type="match status" value="1"/>
</dbReference>
<evidence type="ECO:0000256" key="8">
    <source>
        <dbReference type="ARBA" id="ARBA00022741"/>
    </source>
</evidence>
<keyword evidence="16" id="KW-0695">RNA-directed DNA polymerase</keyword>
<keyword evidence="7" id="KW-0479">Metal-binding</keyword>
<comment type="caution">
    <text evidence="25">The sequence shown here is derived from an EMBL/GenBank/DDBJ whole genome shotgun (WGS) entry which is preliminary data.</text>
</comment>
<dbReference type="GO" id="GO:0003887">
    <property type="term" value="F:DNA-directed DNA polymerase activity"/>
    <property type="evidence" value="ECO:0007669"/>
    <property type="project" value="UniProtKB-KW"/>
</dbReference>
<dbReference type="InterPro" id="IPR001584">
    <property type="entry name" value="Integrase_cat-core"/>
</dbReference>
<keyword evidence="15" id="KW-0229">DNA integration</keyword>
<dbReference type="AlphaFoldDB" id="A0A9W8JWL9"/>
<reference evidence="25" key="1">
    <citation type="submission" date="2022-07" db="EMBL/GenBank/DDBJ databases">
        <title>Genome Sequence of Agrocybe chaxingu.</title>
        <authorList>
            <person name="Buettner E."/>
        </authorList>
    </citation>
    <scope>NUCLEOTIDE SEQUENCE</scope>
    <source>
        <strain evidence="25">MP-N11</strain>
    </source>
</reference>
<dbReference type="InterPro" id="IPR054722">
    <property type="entry name" value="PolX-like_BBD"/>
</dbReference>
<dbReference type="Proteomes" id="UP001148786">
    <property type="component" value="Unassembled WGS sequence"/>
</dbReference>
<keyword evidence="5" id="KW-0548">Nucleotidyltransferase</keyword>
<keyword evidence="8" id="KW-0547">Nucleotide-binding</keyword>
<dbReference type="InterPro" id="IPR057670">
    <property type="entry name" value="SH3_retrovirus"/>
</dbReference>
<name>A0A9W8JWL9_9AGAR</name>
<dbReference type="Pfam" id="PF22936">
    <property type="entry name" value="Pol_BBD"/>
    <property type="match status" value="1"/>
</dbReference>
<dbReference type="GO" id="GO:0004190">
    <property type="term" value="F:aspartic-type endopeptidase activity"/>
    <property type="evidence" value="ECO:0007669"/>
    <property type="project" value="UniProtKB-KW"/>
</dbReference>
<keyword evidence="2" id="KW-0815">Transposition</keyword>
<evidence type="ECO:0000256" key="23">
    <source>
        <dbReference type="SAM" id="MobiDB-lite"/>
    </source>
</evidence>
<accession>A0A9W8JWL9</accession>
<keyword evidence="17" id="KW-0239">DNA-directed DNA polymerase</keyword>
<gene>
    <name evidence="25" type="ORF">NLJ89_g11528</name>
</gene>
<evidence type="ECO:0000256" key="17">
    <source>
        <dbReference type="ARBA" id="ARBA00022932"/>
    </source>
</evidence>
<dbReference type="GO" id="GO:0003723">
    <property type="term" value="F:RNA binding"/>
    <property type="evidence" value="ECO:0007669"/>
    <property type="project" value="UniProtKB-KW"/>
</dbReference>
<dbReference type="GO" id="GO:0046872">
    <property type="term" value="F:metal ion binding"/>
    <property type="evidence" value="ECO:0007669"/>
    <property type="project" value="UniProtKB-KW"/>
</dbReference>
<dbReference type="GO" id="GO:0006310">
    <property type="term" value="P:DNA recombination"/>
    <property type="evidence" value="ECO:0007669"/>
    <property type="project" value="UniProtKB-KW"/>
</dbReference>
<dbReference type="EMBL" id="JANKHO010002720">
    <property type="protein sequence ID" value="KAJ3489457.1"/>
    <property type="molecule type" value="Genomic_DNA"/>
</dbReference>
<keyword evidence="9" id="KW-0064">Aspartyl protease</keyword>
<keyword evidence="6" id="KW-0540">Nuclease</keyword>
<keyword evidence="14" id="KW-0694">RNA-binding</keyword>
<feature type="domain" description="Integrase catalytic" evidence="24">
    <location>
        <begin position="201"/>
        <end position="367"/>
    </location>
</feature>
<comment type="catalytic activity">
    <reaction evidence="22">
        <text>DNA(n) + a 2'-deoxyribonucleoside 5'-triphosphate = DNA(n+1) + diphosphate</text>
        <dbReference type="Rhea" id="RHEA:22508"/>
        <dbReference type="Rhea" id="RHEA-COMP:17339"/>
        <dbReference type="Rhea" id="RHEA-COMP:17340"/>
        <dbReference type="ChEBI" id="CHEBI:33019"/>
        <dbReference type="ChEBI" id="CHEBI:61560"/>
        <dbReference type="ChEBI" id="CHEBI:173112"/>
        <dbReference type="EC" id="2.7.7.7"/>
    </reaction>
</comment>
<evidence type="ECO:0000256" key="9">
    <source>
        <dbReference type="ARBA" id="ARBA00022750"/>
    </source>
</evidence>
<keyword evidence="3" id="KW-1188">Viral release from host cell</keyword>
<evidence type="ECO:0000259" key="24">
    <source>
        <dbReference type="PROSITE" id="PS50994"/>
    </source>
</evidence>
<dbReference type="InterPro" id="IPR025724">
    <property type="entry name" value="GAG-pre-integrase_dom"/>
</dbReference>
<keyword evidence="13" id="KW-0460">Magnesium</keyword>
<evidence type="ECO:0000256" key="13">
    <source>
        <dbReference type="ARBA" id="ARBA00022842"/>
    </source>
</evidence>
<keyword evidence="26" id="KW-1185">Reference proteome</keyword>
<evidence type="ECO:0000256" key="14">
    <source>
        <dbReference type="ARBA" id="ARBA00022884"/>
    </source>
</evidence>
<evidence type="ECO:0000256" key="21">
    <source>
        <dbReference type="ARBA" id="ARBA00048173"/>
    </source>
</evidence>
<dbReference type="GO" id="GO:0015074">
    <property type="term" value="P:DNA integration"/>
    <property type="evidence" value="ECO:0007669"/>
    <property type="project" value="UniProtKB-KW"/>
</dbReference>
<dbReference type="OrthoDB" id="3243429at2759"/>